<keyword evidence="3 5" id="KW-1133">Transmembrane helix</keyword>
<dbReference type="GO" id="GO:0016020">
    <property type="term" value="C:membrane"/>
    <property type="evidence" value="ECO:0007669"/>
    <property type="project" value="UniProtKB-SubCell"/>
</dbReference>
<evidence type="ECO:0000256" key="5">
    <source>
        <dbReference type="SAM" id="Phobius"/>
    </source>
</evidence>
<evidence type="ECO:0000256" key="2">
    <source>
        <dbReference type="ARBA" id="ARBA00022692"/>
    </source>
</evidence>
<feature type="domain" description="TonB C-terminal" evidence="6">
    <location>
        <begin position="133"/>
        <end position="223"/>
    </location>
</feature>
<dbReference type="AlphaFoldDB" id="A0A6C2D0M8"/>
<evidence type="ECO:0000313" key="7">
    <source>
        <dbReference type="EMBL" id="TYC59877.1"/>
    </source>
</evidence>
<dbReference type="PROSITE" id="PS52015">
    <property type="entry name" value="TONB_CTD"/>
    <property type="match status" value="1"/>
</dbReference>
<reference evidence="7 8" key="1">
    <citation type="submission" date="2019-01" db="EMBL/GenBank/DDBJ databases">
        <title>Zoogloea oleivorans genome sequencing and assembly.</title>
        <authorList>
            <person name="Tancsics A."/>
            <person name="Farkas M."/>
            <person name="Kriszt B."/>
            <person name="Maroti G."/>
            <person name="Horvath B."/>
        </authorList>
    </citation>
    <scope>NUCLEOTIDE SEQUENCE [LARGE SCALE GENOMIC DNA]</scope>
    <source>
        <strain evidence="7 8">Buc</strain>
    </source>
</reference>
<comment type="caution">
    <text evidence="7">The sequence shown here is derived from an EMBL/GenBank/DDBJ whole genome shotgun (WGS) entry which is preliminary data.</text>
</comment>
<evidence type="ECO:0000256" key="1">
    <source>
        <dbReference type="ARBA" id="ARBA00004167"/>
    </source>
</evidence>
<proteinExistence type="predicted"/>
<accession>A0A6C2D0M8</accession>
<keyword evidence="2 5" id="KW-0812">Transmembrane</keyword>
<sequence length="223" mass="23532">MQWRDCLVGLGISVLFHLLVFWPAPEVKLGAVKVVPFSVSFAPALPVKPASEDVPVLDCCGGSGEPRLLGGGDLAASVRHGSPVSGKREKKVARLSVEAVEHVVPDPEVSTSLAGDVPVANVGQAVQGASLARYRLALAAAAVRMQRYPRAVMEAGREGTVIVEVQVTAVQRVPLVRLGHSSGVGELDGEALALLERAVRTVPVMPGQEFVIRLPVRFDLQGE</sequence>
<dbReference type="Proteomes" id="UP000389128">
    <property type="component" value="Unassembled WGS sequence"/>
</dbReference>
<organism evidence="7 8">
    <name type="scientific">Zoogloea oleivorans</name>
    <dbReference type="NCBI Taxonomy" id="1552750"/>
    <lineage>
        <taxon>Bacteria</taxon>
        <taxon>Pseudomonadati</taxon>
        <taxon>Pseudomonadota</taxon>
        <taxon>Betaproteobacteria</taxon>
        <taxon>Rhodocyclales</taxon>
        <taxon>Zoogloeaceae</taxon>
        <taxon>Zoogloea</taxon>
    </lineage>
</organism>
<name>A0A6C2D0M8_9RHOO</name>
<dbReference type="InterPro" id="IPR006260">
    <property type="entry name" value="TonB/TolA_C"/>
</dbReference>
<keyword evidence="8" id="KW-1185">Reference proteome</keyword>
<feature type="transmembrane region" description="Helical" evidence="5">
    <location>
        <begin position="7"/>
        <end position="24"/>
    </location>
</feature>
<evidence type="ECO:0000259" key="6">
    <source>
        <dbReference type="PROSITE" id="PS52015"/>
    </source>
</evidence>
<dbReference type="InterPro" id="IPR037682">
    <property type="entry name" value="TonB_C"/>
</dbReference>
<gene>
    <name evidence="7" type="ORF">ETQ85_07550</name>
</gene>
<dbReference type="GO" id="GO:0055085">
    <property type="term" value="P:transmembrane transport"/>
    <property type="evidence" value="ECO:0007669"/>
    <property type="project" value="InterPro"/>
</dbReference>
<dbReference type="Gene3D" id="3.30.1150.10">
    <property type="match status" value="1"/>
</dbReference>
<dbReference type="SUPFAM" id="SSF74653">
    <property type="entry name" value="TolA/TonB C-terminal domain"/>
    <property type="match status" value="1"/>
</dbReference>
<protein>
    <submittedName>
        <fullName evidence="7">TonB family protein</fullName>
    </submittedName>
</protein>
<evidence type="ECO:0000256" key="3">
    <source>
        <dbReference type="ARBA" id="ARBA00022989"/>
    </source>
</evidence>
<dbReference type="NCBIfam" id="TIGR01352">
    <property type="entry name" value="tonB_Cterm"/>
    <property type="match status" value="1"/>
</dbReference>
<dbReference type="RefSeq" id="WP_148578434.1">
    <property type="nucleotide sequence ID" value="NZ_SDKK01000006.1"/>
</dbReference>
<evidence type="ECO:0000313" key="8">
    <source>
        <dbReference type="Proteomes" id="UP000389128"/>
    </source>
</evidence>
<comment type="subcellular location">
    <subcellularLocation>
        <location evidence="1">Membrane</location>
        <topology evidence="1">Single-pass membrane protein</topology>
    </subcellularLocation>
</comment>
<keyword evidence="4 5" id="KW-0472">Membrane</keyword>
<dbReference type="EMBL" id="SDKK01000006">
    <property type="protein sequence ID" value="TYC59877.1"/>
    <property type="molecule type" value="Genomic_DNA"/>
</dbReference>
<dbReference type="Pfam" id="PF03544">
    <property type="entry name" value="TonB_C"/>
    <property type="match status" value="1"/>
</dbReference>
<evidence type="ECO:0000256" key="4">
    <source>
        <dbReference type="ARBA" id="ARBA00023136"/>
    </source>
</evidence>